<dbReference type="Proteomes" id="UP000823388">
    <property type="component" value="Chromosome 7K"/>
</dbReference>
<sequence length="121" mass="12033">MGALAQRWGEIHSSSGSLVKGRRRRGERAAAANRDEGAPSRHRAGSHTGTEARPGGDAVVLELVPEGGGVGGAANVLEVVRDGGAAGARGRRRLGKALPGGDGMGADGTADGASDGWGDLQ</sequence>
<reference evidence="2 3" key="1">
    <citation type="submission" date="2020-05" db="EMBL/GenBank/DDBJ databases">
        <title>WGS assembly of Panicum virgatum.</title>
        <authorList>
            <person name="Lovell J.T."/>
            <person name="Jenkins J."/>
            <person name="Shu S."/>
            <person name="Juenger T.E."/>
            <person name="Schmutz J."/>
        </authorList>
    </citation>
    <scope>NUCLEOTIDE SEQUENCE [LARGE SCALE GENOMIC DNA]</scope>
    <source>
        <strain evidence="3">cv. AP13</strain>
    </source>
</reference>
<evidence type="ECO:0000256" key="1">
    <source>
        <dbReference type="SAM" id="MobiDB-lite"/>
    </source>
</evidence>
<keyword evidence="3" id="KW-1185">Reference proteome</keyword>
<organism evidence="2 3">
    <name type="scientific">Panicum virgatum</name>
    <name type="common">Blackwell switchgrass</name>
    <dbReference type="NCBI Taxonomy" id="38727"/>
    <lineage>
        <taxon>Eukaryota</taxon>
        <taxon>Viridiplantae</taxon>
        <taxon>Streptophyta</taxon>
        <taxon>Embryophyta</taxon>
        <taxon>Tracheophyta</taxon>
        <taxon>Spermatophyta</taxon>
        <taxon>Magnoliopsida</taxon>
        <taxon>Liliopsida</taxon>
        <taxon>Poales</taxon>
        <taxon>Poaceae</taxon>
        <taxon>PACMAD clade</taxon>
        <taxon>Panicoideae</taxon>
        <taxon>Panicodae</taxon>
        <taxon>Paniceae</taxon>
        <taxon>Panicinae</taxon>
        <taxon>Panicum</taxon>
        <taxon>Panicum sect. Hiantes</taxon>
    </lineage>
</organism>
<accession>A0A8T0QCV2</accession>
<comment type="caution">
    <text evidence="2">The sequence shown here is derived from an EMBL/GenBank/DDBJ whole genome shotgun (WGS) entry which is preliminary data.</text>
</comment>
<evidence type="ECO:0000313" key="3">
    <source>
        <dbReference type="Proteomes" id="UP000823388"/>
    </source>
</evidence>
<evidence type="ECO:0000313" key="2">
    <source>
        <dbReference type="EMBL" id="KAG2571770.1"/>
    </source>
</evidence>
<protein>
    <submittedName>
        <fullName evidence="2">Uncharacterized protein</fullName>
    </submittedName>
</protein>
<proteinExistence type="predicted"/>
<dbReference type="EMBL" id="CM029049">
    <property type="protein sequence ID" value="KAG2571770.1"/>
    <property type="molecule type" value="Genomic_DNA"/>
</dbReference>
<feature type="region of interest" description="Disordered" evidence="1">
    <location>
        <begin position="83"/>
        <end position="121"/>
    </location>
</feature>
<name>A0A8T0QCV2_PANVG</name>
<dbReference type="AlphaFoldDB" id="A0A8T0QCV2"/>
<gene>
    <name evidence="2" type="ORF">PVAP13_7KG119880</name>
</gene>
<feature type="region of interest" description="Disordered" evidence="1">
    <location>
        <begin position="1"/>
        <end position="58"/>
    </location>
</feature>
<feature type="compositionally biased region" description="Low complexity" evidence="1">
    <location>
        <begin position="107"/>
        <end position="121"/>
    </location>
</feature>